<dbReference type="AlphaFoldDB" id="A0A7S4FBK9"/>
<dbReference type="EMBL" id="HBIZ01062453">
    <property type="protein sequence ID" value="CAE0785958.1"/>
    <property type="molecule type" value="Transcribed_RNA"/>
</dbReference>
<reference evidence="1" key="1">
    <citation type="submission" date="2021-01" db="EMBL/GenBank/DDBJ databases">
        <authorList>
            <person name="Corre E."/>
            <person name="Pelletier E."/>
            <person name="Niang G."/>
            <person name="Scheremetjew M."/>
            <person name="Finn R."/>
            <person name="Kale V."/>
            <person name="Holt S."/>
            <person name="Cochrane G."/>
            <person name="Meng A."/>
            <person name="Brown T."/>
            <person name="Cohen L."/>
        </authorList>
    </citation>
    <scope>NUCLEOTIDE SEQUENCE</scope>
    <source>
        <strain evidence="1">CCMP645</strain>
    </source>
</reference>
<sequence length="102" mass="11431">MLGRCPLSRCGGLMANTGRTSSKVKDQRFVANLDRDSQAMTRNTSDAVLGRELASTRNTMSRLDVSILIEKMTPILYAPQQVKQRSQLLQQHAGFFCRLQES</sequence>
<name>A0A7S4FBK9_CHRCT</name>
<proteinExistence type="predicted"/>
<gene>
    <name evidence="1" type="ORF">PCAR00345_LOCUS38666</name>
</gene>
<accession>A0A7S4FBK9</accession>
<protein>
    <submittedName>
        <fullName evidence="1">Uncharacterized protein</fullName>
    </submittedName>
</protein>
<evidence type="ECO:0000313" key="1">
    <source>
        <dbReference type="EMBL" id="CAE0785958.1"/>
    </source>
</evidence>
<organism evidence="1">
    <name type="scientific">Chrysotila carterae</name>
    <name type="common">Marine alga</name>
    <name type="synonym">Syracosphaera carterae</name>
    <dbReference type="NCBI Taxonomy" id="13221"/>
    <lineage>
        <taxon>Eukaryota</taxon>
        <taxon>Haptista</taxon>
        <taxon>Haptophyta</taxon>
        <taxon>Prymnesiophyceae</taxon>
        <taxon>Isochrysidales</taxon>
        <taxon>Isochrysidaceae</taxon>
        <taxon>Chrysotila</taxon>
    </lineage>
</organism>